<dbReference type="AlphaFoldDB" id="A0A4Q9MYU7"/>
<keyword evidence="1" id="KW-0472">Membrane</keyword>
<feature type="transmembrane region" description="Helical" evidence="1">
    <location>
        <begin position="28"/>
        <end position="46"/>
    </location>
</feature>
<sequence>MNWVQALLGGASNVCPENSLSRQEHCHYCLYVIRAAFVWAAGYKVLLSQMMLRKRNGSTTMLV</sequence>
<proteinExistence type="predicted"/>
<reference evidence="2" key="1">
    <citation type="submission" date="2019-01" db="EMBL/GenBank/DDBJ databases">
        <title>Draft genome sequences of three monokaryotic isolates of the white-rot basidiomycete fungus Dichomitus squalens.</title>
        <authorList>
            <consortium name="DOE Joint Genome Institute"/>
            <person name="Lopez S.C."/>
            <person name="Andreopoulos B."/>
            <person name="Pangilinan J."/>
            <person name="Lipzen A."/>
            <person name="Riley R."/>
            <person name="Ahrendt S."/>
            <person name="Ng V."/>
            <person name="Barry K."/>
            <person name="Daum C."/>
            <person name="Grigoriev I.V."/>
            <person name="Hilden K.S."/>
            <person name="Makela M.R."/>
            <person name="de Vries R.P."/>
        </authorList>
    </citation>
    <scope>NUCLEOTIDE SEQUENCE [LARGE SCALE GENOMIC DNA]</scope>
    <source>
        <strain evidence="2">OM18370.1</strain>
    </source>
</reference>
<protein>
    <submittedName>
        <fullName evidence="2">Uncharacterized protein</fullName>
    </submittedName>
</protein>
<dbReference type="Proteomes" id="UP000292957">
    <property type="component" value="Unassembled WGS sequence"/>
</dbReference>
<evidence type="ECO:0000256" key="1">
    <source>
        <dbReference type="SAM" id="Phobius"/>
    </source>
</evidence>
<dbReference type="EMBL" id="ML143391">
    <property type="protein sequence ID" value="TBU33314.1"/>
    <property type="molecule type" value="Genomic_DNA"/>
</dbReference>
<name>A0A4Q9MYU7_9APHY</name>
<accession>A0A4Q9MYU7</accession>
<gene>
    <name evidence="2" type="ORF">BD311DRAFT_748342</name>
</gene>
<keyword evidence="1" id="KW-0812">Transmembrane</keyword>
<keyword evidence="1" id="KW-1133">Transmembrane helix</keyword>
<organism evidence="2">
    <name type="scientific">Dichomitus squalens</name>
    <dbReference type="NCBI Taxonomy" id="114155"/>
    <lineage>
        <taxon>Eukaryota</taxon>
        <taxon>Fungi</taxon>
        <taxon>Dikarya</taxon>
        <taxon>Basidiomycota</taxon>
        <taxon>Agaricomycotina</taxon>
        <taxon>Agaricomycetes</taxon>
        <taxon>Polyporales</taxon>
        <taxon>Polyporaceae</taxon>
        <taxon>Dichomitus</taxon>
    </lineage>
</organism>
<evidence type="ECO:0000313" key="2">
    <source>
        <dbReference type="EMBL" id="TBU33314.1"/>
    </source>
</evidence>